<dbReference type="EMBL" id="MTLA01000077">
    <property type="protein sequence ID" value="OOP68854.1"/>
    <property type="molecule type" value="Genomic_DNA"/>
</dbReference>
<dbReference type="InterPro" id="IPR023351">
    <property type="entry name" value="YppE-like_sf"/>
</dbReference>
<name>A0A8E2LG64_9BACI</name>
<dbReference type="AlphaFoldDB" id="A0A8E2LG64"/>
<evidence type="ECO:0000313" key="2">
    <source>
        <dbReference type="Proteomes" id="UP000189761"/>
    </source>
</evidence>
<dbReference type="RefSeq" id="WP_058002398.1">
    <property type="nucleotide sequence ID" value="NZ_CP065424.1"/>
</dbReference>
<accession>A0A8E2LG64</accession>
<dbReference type="InterPro" id="IPR014913">
    <property type="entry name" value="YppE-like"/>
</dbReference>
<proteinExistence type="predicted"/>
<sequence length="121" mass="14324">MYENDLIHLTNKLIELNDYAYHSYNQVREKGEQGDFYQDVKPFADQVRDACEQWLPLAIAWLNEVQPKHLHPIQLKNTSENLQMVSVKAFYPDSSLKKFKSHIQSVDYVLKRLLEETKKNN</sequence>
<dbReference type="Pfam" id="PF08807">
    <property type="entry name" value="DUF1798"/>
    <property type="match status" value="1"/>
</dbReference>
<dbReference type="Gene3D" id="1.20.120.440">
    <property type="entry name" value="YppE-like"/>
    <property type="match status" value="1"/>
</dbReference>
<dbReference type="Proteomes" id="UP000189761">
    <property type="component" value="Unassembled WGS sequence"/>
</dbReference>
<gene>
    <name evidence="1" type="ORF">BWZ43_08250</name>
</gene>
<dbReference type="SUPFAM" id="SSF140415">
    <property type="entry name" value="YppE-like"/>
    <property type="match status" value="1"/>
</dbReference>
<reference evidence="1 2" key="1">
    <citation type="submission" date="2017-01" db="EMBL/GenBank/DDBJ databases">
        <title>Draft genome sequence of Bacillus oleronius.</title>
        <authorList>
            <person name="Allam M."/>
        </authorList>
    </citation>
    <scope>NUCLEOTIDE SEQUENCE [LARGE SCALE GENOMIC DNA]</scope>
    <source>
        <strain evidence="1 2">DSM 9356</strain>
    </source>
</reference>
<evidence type="ECO:0000313" key="1">
    <source>
        <dbReference type="EMBL" id="OOP68854.1"/>
    </source>
</evidence>
<comment type="caution">
    <text evidence="1">The sequence shown here is derived from an EMBL/GenBank/DDBJ whole genome shotgun (WGS) entry which is preliminary data.</text>
</comment>
<protein>
    <recommendedName>
        <fullName evidence="3">DUF1798 family protein</fullName>
    </recommendedName>
</protein>
<keyword evidence="2" id="KW-1185">Reference proteome</keyword>
<evidence type="ECO:0008006" key="3">
    <source>
        <dbReference type="Google" id="ProtNLM"/>
    </source>
</evidence>
<organism evidence="1 2">
    <name type="scientific">Heyndrickxia oleronia</name>
    <dbReference type="NCBI Taxonomy" id="38875"/>
    <lineage>
        <taxon>Bacteria</taxon>
        <taxon>Bacillati</taxon>
        <taxon>Bacillota</taxon>
        <taxon>Bacilli</taxon>
        <taxon>Bacillales</taxon>
        <taxon>Bacillaceae</taxon>
        <taxon>Heyndrickxia</taxon>
    </lineage>
</organism>